<dbReference type="GO" id="GO:0015627">
    <property type="term" value="C:type II protein secretion system complex"/>
    <property type="evidence" value="ECO:0007669"/>
    <property type="project" value="TreeGrafter"/>
</dbReference>
<name>A0A221W0A0_9PSEU</name>
<dbReference type="InterPro" id="IPR019554">
    <property type="entry name" value="Soluble_ligand-bd"/>
</dbReference>
<evidence type="ECO:0000313" key="4">
    <source>
        <dbReference type="Proteomes" id="UP000204221"/>
    </source>
</evidence>
<keyword evidence="2" id="KW-1133">Transmembrane helix</keyword>
<feature type="compositionally biased region" description="Low complexity" evidence="1">
    <location>
        <begin position="75"/>
        <end position="89"/>
    </location>
</feature>
<evidence type="ECO:0000256" key="1">
    <source>
        <dbReference type="SAM" id="MobiDB-lite"/>
    </source>
</evidence>
<dbReference type="Proteomes" id="UP000204221">
    <property type="component" value="Chromosome"/>
</dbReference>
<dbReference type="AlphaFoldDB" id="A0A221W0A0"/>
<dbReference type="SMART" id="SM00278">
    <property type="entry name" value="HhH1"/>
    <property type="match status" value="2"/>
</dbReference>
<protein>
    <submittedName>
        <fullName evidence="3">ComE operon protein 1</fullName>
    </submittedName>
</protein>
<dbReference type="GO" id="GO:0015628">
    <property type="term" value="P:protein secretion by the type II secretion system"/>
    <property type="evidence" value="ECO:0007669"/>
    <property type="project" value="TreeGrafter"/>
</dbReference>
<dbReference type="GO" id="GO:0006281">
    <property type="term" value="P:DNA repair"/>
    <property type="evidence" value="ECO:0007669"/>
    <property type="project" value="InterPro"/>
</dbReference>
<dbReference type="Gene3D" id="3.10.560.10">
    <property type="entry name" value="Outer membrane lipoprotein wza domain like"/>
    <property type="match status" value="1"/>
</dbReference>
<dbReference type="RefSeq" id="WP_245856619.1">
    <property type="nucleotide sequence ID" value="NZ_CP022521.1"/>
</dbReference>
<feature type="region of interest" description="Disordered" evidence="1">
    <location>
        <begin position="1"/>
        <end position="89"/>
    </location>
</feature>
<keyword evidence="2" id="KW-0812">Transmembrane</keyword>
<dbReference type="PANTHER" id="PTHR21180:SF32">
    <property type="entry name" value="ENDONUCLEASE_EXONUCLEASE_PHOSPHATASE FAMILY DOMAIN-CONTAINING PROTEIN 1"/>
    <property type="match status" value="1"/>
</dbReference>
<dbReference type="Gene3D" id="1.10.150.320">
    <property type="entry name" value="Photosystem II 12 kDa extrinsic protein"/>
    <property type="match status" value="1"/>
</dbReference>
<accession>A0A221W0A0</accession>
<dbReference type="InterPro" id="IPR051675">
    <property type="entry name" value="Endo/Exo/Phosphatase_dom_1"/>
</dbReference>
<evidence type="ECO:0000256" key="2">
    <source>
        <dbReference type="SAM" id="Phobius"/>
    </source>
</evidence>
<dbReference type="SUPFAM" id="SSF47781">
    <property type="entry name" value="RuvA domain 2-like"/>
    <property type="match status" value="1"/>
</dbReference>
<dbReference type="Pfam" id="PF10531">
    <property type="entry name" value="SLBB"/>
    <property type="match status" value="1"/>
</dbReference>
<gene>
    <name evidence="3" type="primary">comEA</name>
    <name evidence="3" type="ORF">AHOG_07760</name>
</gene>
<dbReference type="EMBL" id="CP022521">
    <property type="protein sequence ID" value="ASO19197.1"/>
    <property type="molecule type" value="Genomic_DNA"/>
</dbReference>
<feature type="transmembrane region" description="Helical" evidence="2">
    <location>
        <begin position="113"/>
        <end position="133"/>
    </location>
</feature>
<feature type="compositionally biased region" description="Low complexity" evidence="1">
    <location>
        <begin position="1"/>
        <end position="14"/>
    </location>
</feature>
<dbReference type="Pfam" id="PF12836">
    <property type="entry name" value="HHH_3"/>
    <property type="match status" value="1"/>
</dbReference>
<evidence type="ECO:0000313" key="3">
    <source>
        <dbReference type="EMBL" id="ASO19197.1"/>
    </source>
</evidence>
<keyword evidence="4" id="KW-1185">Reference proteome</keyword>
<proteinExistence type="predicted"/>
<sequence>MAVTTMARRPTSAAPRRRLDVIVTGEDCADTPADGAAEGRPGSSRPDAARLGVVPARRPVTGGRHRSGAGPPGFGPVAPVESPAAPSRPGRLVRRWVPAAIGSARLDPGRSGALAVGLVAVIAVAVVLVGLLWRPTSSEERLPALPLASVDDATDGGASPQAAAISTSATPEPAELVVSVVGRVGVPGLVTLTAPARVADAIEAAGGAHPDADLDTVNLARSLADGEQIHVDAPLPPGAGADGGVIGGAVSGGAAQVSAGAAPLDLNTASAAQLDTLPGVGPVTAQAIIDWRAAHGGFSSVEDLRDVDGIGPTRYERLKDLVRS</sequence>
<reference evidence="3 4" key="1">
    <citation type="submission" date="2017-07" db="EMBL/GenBank/DDBJ databases">
        <title>Complete genome sequence of Actinoalloteichus hoggarensis DSM 45943, type strain of Actinoalloteichus hoggarensis.</title>
        <authorList>
            <person name="Ruckert C."/>
            <person name="Nouioui I."/>
            <person name="Willmese J."/>
            <person name="van Wezel G."/>
            <person name="Klenk H.-P."/>
            <person name="Kalinowski J."/>
            <person name="Zotchev S.B."/>
        </authorList>
    </citation>
    <scope>NUCLEOTIDE SEQUENCE [LARGE SCALE GENOMIC DNA]</scope>
    <source>
        <strain evidence="3 4">DSM 45943</strain>
    </source>
</reference>
<dbReference type="GO" id="GO:0003677">
    <property type="term" value="F:DNA binding"/>
    <property type="evidence" value="ECO:0007669"/>
    <property type="project" value="InterPro"/>
</dbReference>
<dbReference type="KEGG" id="ahg:AHOG_07760"/>
<organism evidence="3 4">
    <name type="scientific">Actinoalloteichus hoggarensis</name>
    <dbReference type="NCBI Taxonomy" id="1470176"/>
    <lineage>
        <taxon>Bacteria</taxon>
        <taxon>Bacillati</taxon>
        <taxon>Actinomycetota</taxon>
        <taxon>Actinomycetes</taxon>
        <taxon>Pseudonocardiales</taxon>
        <taxon>Pseudonocardiaceae</taxon>
        <taxon>Actinoalloteichus</taxon>
    </lineage>
</organism>
<dbReference type="InterPro" id="IPR010994">
    <property type="entry name" value="RuvA_2-like"/>
</dbReference>
<dbReference type="PANTHER" id="PTHR21180">
    <property type="entry name" value="ENDONUCLEASE/EXONUCLEASE/PHOSPHATASE FAMILY DOMAIN-CONTAINING PROTEIN 1"/>
    <property type="match status" value="1"/>
</dbReference>
<keyword evidence="2" id="KW-0472">Membrane</keyword>
<dbReference type="InterPro" id="IPR003583">
    <property type="entry name" value="Hlx-hairpin-Hlx_DNA-bd_motif"/>
</dbReference>